<name>A0A915L4N3_ROMCU</name>
<reference evidence="3" key="1">
    <citation type="submission" date="2022-11" db="UniProtKB">
        <authorList>
            <consortium name="WormBaseParasite"/>
        </authorList>
    </citation>
    <scope>IDENTIFICATION</scope>
</reference>
<evidence type="ECO:0000256" key="1">
    <source>
        <dbReference type="SAM" id="MobiDB-lite"/>
    </source>
</evidence>
<dbReference type="WBParaSite" id="nRc.2.0.1.t45462-RA">
    <property type="protein sequence ID" value="nRc.2.0.1.t45462-RA"/>
    <property type="gene ID" value="nRc.2.0.1.g45462"/>
</dbReference>
<evidence type="ECO:0000313" key="3">
    <source>
        <dbReference type="WBParaSite" id="nRc.2.0.1.t45462-RA"/>
    </source>
</evidence>
<keyword evidence="2" id="KW-1185">Reference proteome</keyword>
<accession>A0A915L4N3</accession>
<sequence>MVLSEKKSFNPILYKPFRMMVIGQRRSAILSHSFQQLAIASRHSSFGPIDHSTRGSGARTAGIRRTTGQRPSQTTASGRIAFQLNDRTVVKIVYMLLP</sequence>
<protein>
    <submittedName>
        <fullName evidence="3">Uncharacterized protein</fullName>
    </submittedName>
</protein>
<feature type="compositionally biased region" description="Polar residues" evidence="1">
    <location>
        <begin position="66"/>
        <end position="76"/>
    </location>
</feature>
<evidence type="ECO:0000313" key="2">
    <source>
        <dbReference type="Proteomes" id="UP000887565"/>
    </source>
</evidence>
<organism evidence="2 3">
    <name type="scientific">Romanomermis culicivorax</name>
    <name type="common">Nematode worm</name>
    <dbReference type="NCBI Taxonomy" id="13658"/>
    <lineage>
        <taxon>Eukaryota</taxon>
        <taxon>Metazoa</taxon>
        <taxon>Ecdysozoa</taxon>
        <taxon>Nematoda</taxon>
        <taxon>Enoplea</taxon>
        <taxon>Dorylaimia</taxon>
        <taxon>Mermithida</taxon>
        <taxon>Mermithoidea</taxon>
        <taxon>Mermithidae</taxon>
        <taxon>Romanomermis</taxon>
    </lineage>
</organism>
<proteinExistence type="predicted"/>
<dbReference type="AlphaFoldDB" id="A0A915L4N3"/>
<dbReference type="Proteomes" id="UP000887565">
    <property type="component" value="Unplaced"/>
</dbReference>
<feature type="region of interest" description="Disordered" evidence="1">
    <location>
        <begin position="45"/>
        <end position="76"/>
    </location>
</feature>